<dbReference type="STRING" id="307972.A0A2G8KX78"/>
<dbReference type="GO" id="GO:0046983">
    <property type="term" value="F:protein dimerization activity"/>
    <property type="evidence" value="ECO:0007669"/>
    <property type="project" value="InterPro"/>
</dbReference>
<dbReference type="InterPro" id="IPR008906">
    <property type="entry name" value="HATC_C_dom"/>
</dbReference>
<evidence type="ECO:0000313" key="3">
    <source>
        <dbReference type="EMBL" id="PIK52614.1"/>
    </source>
</evidence>
<reference evidence="3 4" key="1">
    <citation type="journal article" date="2017" name="PLoS Biol.">
        <title>The sea cucumber genome provides insights into morphological evolution and visceral regeneration.</title>
        <authorList>
            <person name="Zhang X."/>
            <person name="Sun L."/>
            <person name="Yuan J."/>
            <person name="Sun Y."/>
            <person name="Gao Y."/>
            <person name="Zhang L."/>
            <person name="Li S."/>
            <person name="Dai H."/>
            <person name="Hamel J.F."/>
            <person name="Liu C."/>
            <person name="Yu Y."/>
            <person name="Liu S."/>
            <person name="Lin W."/>
            <person name="Guo K."/>
            <person name="Jin S."/>
            <person name="Xu P."/>
            <person name="Storey K.B."/>
            <person name="Huan P."/>
            <person name="Zhang T."/>
            <person name="Zhou Y."/>
            <person name="Zhang J."/>
            <person name="Lin C."/>
            <person name="Li X."/>
            <person name="Xing L."/>
            <person name="Huo D."/>
            <person name="Sun M."/>
            <person name="Wang L."/>
            <person name="Mercier A."/>
            <person name="Li F."/>
            <person name="Yang H."/>
            <person name="Xiang J."/>
        </authorList>
    </citation>
    <scope>NUCLEOTIDE SEQUENCE [LARGE SCALE GENOMIC DNA]</scope>
    <source>
        <strain evidence="3">Shaxun</strain>
        <tissue evidence="3">Muscle</tissue>
    </source>
</reference>
<name>A0A2G8KX78_STIJA</name>
<proteinExistence type="predicted"/>
<evidence type="ECO:0000256" key="1">
    <source>
        <dbReference type="SAM" id="MobiDB-lite"/>
    </source>
</evidence>
<sequence>MWRYVSNIQPPKKKCKTSDGDKEVAKVYENSKRVRSFQPQWLCHPDFKEWLRYDKDANLMFCKICEKACINQSAPGKSTTVKTELVGGCSSMRIESLQKHFKSIIHTRNAEAAKAAAAPKGTTEAERCIQMLNEHAIRRLKILFRTCHSLAKHGRPFRDYIWLTQLDELKGLEIGNTYRNVPKCKEFTDAIAEVERQKLEREVSQAPYISLMCDESTDASVIEQLIIYIRYTKGGIVQTAFLGLQMLERATAENCFTEILAALQEQCGMERDTVWKKLVGFGSDGASVMTGKRSGVAARLKEHQPQLVAVHCVSHRLELAIKDAMKTIPLYQKMDQFLLSIYLFYHNSPVNRGLLRRTAEALQVKRFLPTRTGGTRWINHTQLALKNLLTGYPVITQHLLEIKDDHNTSKDSRGKSAGFIKLLHSKTFVDFIHFMVDIVNILARLSLLFQKADLNYAQLPKLVKDTVSSISKVPTHLGPTLREFRRKVGEDGHFHGVELDGPVVENCVMDSVATRLQECISSRFDVADNEPQVAAMAKIIDFKLWPIVEEEDFGNEELALLVDFHRIMLQNCGNPDMVEVEWAGIRSSIYNHFKPVHTTTWDQVNSRFREDGPNLLFLVDLLLTIPSHSVECERGFSQMKRIKTDWRNRLSSSTLTSLLRILLESPRESEFDPLPAIHYWNSSARRARRPFQLRYGSRQLTSGDTDESDDEVLSNDESEG</sequence>
<dbReference type="InterPro" id="IPR012337">
    <property type="entry name" value="RNaseH-like_sf"/>
</dbReference>
<dbReference type="Proteomes" id="UP000230750">
    <property type="component" value="Unassembled WGS sequence"/>
</dbReference>
<dbReference type="OrthoDB" id="10051404at2759"/>
<protein>
    <submittedName>
        <fullName evidence="3">Putative zinc finger protein</fullName>
    </submittedName>
</protein>
<dbReference type="AlphaFoldDB" id="A0A2G8KX78"/>
<feature type="region of interest" description="Disordered" evidence="1">
    <location>
        <begin position="697"/>
        <end position="720"/>
    </location>
</feature>
<dbReference type="SUPFAM" id="SSF53098">
    <property type="entry name" value="Ribonuclease H-like"/>
    <property type="match status" value="1"/>
</dbReference>
<feature type="compositionally biased region" description="Acidic residues" evidence="1">
    <location>
        <begin position="704"/>
        <end position="720"/>
    </location>
</feature>
<dbReference type="PANTHER" id="PTHR46880">
    <property type="entry name" value="RAS-ASSOCIATING DOMAIN-CONTAINING PROTEIN"/>
    <property type="match status" value="1"/>
</dbReference>
<gene>
    <name evidence="3" type="ORF">BSL78_10495</name>
</gene>
<keyword evidence="4" id="KW-1185">Reference proteome</keyword>
<evidence type="ECO:0000259" key="2">
    <source>
        <dbReference type="Pfam" id="PF05699"/>
    </source>
</evidence>
<accession>A0A2G8KX78</accession>
<evidence type="ECO:0000313" key="4">
    <source>
        <dbReference type="Proteomes" id="UP000230750"/>
    </source>
</evidence>
<comment type="caution">
    <text evidence="3">The sequence shown here is derived from an EMBL/GenBank/DDBJ whole genome shotgun (WGS) entry which is preliminary data.</text>
</comment>
<dbReference type="PANTHER" id="PTHR46880:SF9">
    <property type="entry name" value="ZINC FINGER PROTEIN 862"/>
    <property type="match status" value="1"/>
</dbReference>
<dbReference type="Pfam" id="PF05699">
    <property type="entry name" value="Dimer_Tnp_hAT"/>
    <property type="match status" value="1"/>
</dbReference>
<dbReference type="EMBL" id="MRZV01000321">
    <property type="protein sequence ID" value="PIK52614.1"/>
    <property type="molecule type" value="Genomic_DNA"/>
</dbReference>
<feature type="domain" description="HAT C-terminal dimerisation" evidence="2">
    <location>
        <begin position="609"/>
        <end position="659"/>
    </location>
</feature>
<organism evidence="3 4">
    <name type="scientific">Stichopus japonicus</name>
    <name type="common">Sea cucumber</name>
    <dbReference type="NCBI Taxonomy" id="307972"/>
    <lineage>
        <taxon>Eukaryota</taxon>
        <taxon>Metazoa</taxon>
        <taxon>Echinodermata</taxon>
        <taxon>Eleutherozoa</taxon>
        <taxon>Echinozoa</taxon>
        <taxon>Holothuroidea</taxon>
        <taxon>Aspidochirotacea</taxon>
        <taxon>Aspidochirotida</taxon>
        <taxon>Stichopodidae</taxon>
        <taxon>Apostichopus</taxon>
    </lineage>
</organism>